<reference evidence="2 3" key="1">
    <citation type="submission" date="2018-06" db="EMBL/GenBank/DDBJ databases">
        <title>Genomic Encyclopedia of Type Strains, Phase III (KMG-III): the genomes of soil and plant-associated and newly described type strains.</title>
        <authorList>
            <person name="Whitman W."/>
        </authorList>
    </citation>
    <scope>NUCLEOTIDE SEQUENCE [LARGE SCALE GENOMIC DNA]</scope>
    <source>
        <strain evidence="2 3">ORS 1419</strain>
    </source>
</reference>
<dbReference type="AlphaFoldDB" id="A0A318STT8"/>
<keyword evidence="3" id="KW-1185">Reference proteome</keyword>
<accession>A0A318STT8</accession>
<protein>
    <submittedName>
        <fullName evidence="2">Type VI secretion system protein VasD</fullName>
    </submittedName>
</protein>
<dbReference type="PROSITE" id="PS51257">
    <property type="entry name" value="PROKAR_LIPOPROTEIN"/>
    <property type="match status" value="1"/>
</dbReference>
<keyword evidence="1" id="KW-0732">Signal</keyword>
<dbReference type="Pfam" id="PF12790">
    <property type="entry name" value="T6SS-SciN"/>
    <property type="match status" value="1"/>
</dbReference>
<gene>
    <name evidence="2" type="ORF">C7477_1322</name>
</gene>
<name>A0A318STT8_9HYPH</name>
<feature type="signal peptide" evidence="1">
    <location>
        <begin position="1"/>
        <end position="19"/>
    </location>
</feature>
<dbReference type="EMBL" id="QJTF01000032">
    <property type="protein sequence ID" value="PYE85280.1"/>
    <property type="molecule type" value="Genomic_DNA"/>
</dbReference>
<dbReference type="PANTHER" id="PTHR37625:SF5">
    <property type="entry name" value="LIPOPROTEIN"/>
    <property type="match status" value="1"/>
</dbReference>
<evidence type="ECO:0000313" key="2">
    <source>
        <dbReference type="EMBL" id="PYE85280.1"/>
    </source>
</evidence>
<dbReference type="PANTHER" id="PTHR37625">
    <property type="entry name" value="OUTER MEMBRANE LIPOPROTEIN-RELATED"/>
    <property type="match status" value="1"/>
</dbReference>
<evidence type="ECO:0000256" key="1">
    <source>
        <dbReference type="SAM" id="SignalP"/>
    </source>
</evidence>
<dbReference type="Gene3D" id="2.60.40.4150">
    <property type="entry name" value="Type VI secretion system, lipoprotein SciN"/>
    <property type="match status" value="1"/>
</dbReference>
<dbReference type="InterPro" id="IPR017734">
    <property type="entry name" value="T6SS_SciN"/>
</dbReference>
<dbReference type="NCBIfam" id="TIGR03352">
    <property type="entry name" value="VI_chp_3"/>
    <property type="match status" value="1"/>
</dbReference>
<evidence type="ECO:0000313" key="3">
    <source>
        <dbReference type="Proteomes" id="UP000247454"/>
    </source>
</evidence>
<proteinExistence type="predicted"/>
<feature type="chain" id="PRO_5016278803" evidence="1">
    <location>
        <begin position="20"/>
        <end position="179"/>
    </location>
</feature>
<dbReference type="Proteomes" id="UP000247454">
    <property type="component" value="Unassembled WGS sequence"/>
</dbReference>
<organism evidence="2 3">
    <name type="scientific">Phyllobacterium leguminum</name>
    <dbReference type="NCBI Taxonomy" id="314237"/>
    <lineage>
        <taxon>Bacteria</taxon>
        <taxon>Pseudomonadati</taxon>
        <taxon>Pseudomonadota</taxon>
        <taxon>Alphaproteobacteria</taxon>
        <taxon>Hyphomicrobiales</taxon>
        <taxon>Phyllobacteriaceae</taxon>
        <taxon>Phyllobacterium</taxon>
    </lineage>
</organism>
<sequence>MRSFAGGACIALLCGLLTACTPAKTVEAVSKMSKIAMNPDMPIGEPKDQPSKATITLYEDPGVNRNADGQTAPVDVWVFQLSDDGKLMTSDFMSLSQDPKATLGTSYVSHKEKQVAPGQSEILSTWELDKETSFIGVAVGYQAIDMVNWRTAEKVNATGENYNILIPIRAKGVSVQVHR</sequence>
<comment type="caution">
    <text evidence="2">The sequence shown here is derived from an EMBL/GenBank/DDBJ whole genome shotgun (WGS) entry which is preliminary data.</text>
</comment>
<dbReference type="InterPro" id="IPR038706">
    <property type="entry name" value="Type_VI_SciN-like_sf"/>
</dbReference>
<dbReference type="RefSeq" id="WP_110754497.1">
    <property type="nucleotide sequence ID" value="NZ_QJTF01000032.1"/>
</dbReference>